<keyword evidence="9" id="KW-1015">Disulfide bond</keyword>
<dbReference type="PANTHER" id="PTHR26451:SF881">
    <property type="entry name" value="ODORANT RECEPTOR-RELATED"/>
    <property type="match status" value="1"/>
</dbReference>
<organism evidence="15 16">
    <name type="scientific">Stegastes partitus</name>
    <name type="common">bicolor damselfish</name>
    <dbReference type="NCBI Taxonomy" id="144197"/>
    <lineage>
        <taxon>Eukaryota</taxon>
        <taxon>Metazoa</taxon>
        <taxon>Chordata</taxon>
        <taxon>Craniata</taxon>
        <taxon>Vertebrata</taxon>
        <taxon>Euteleostomi</taxon>
        <taxon>Actinopterygii</taxon>
        <taxon>Neopterygii</taxon>
        <taxon>Teleostei</taxon>
        <taxon>Neoteleostei</taxon>
        <taxon>Acanthomorphata</taxon>
        <taxon>Ovalentaria</taxon>
        <taxon>Pomacentridae</taxon>
        <taxon>Stegastes</taxon>
    </lineage>
</organism>
<keyword evidence="4 13" id="KW-0812">Transmembrane</keyword>
<keyword evidence="5" id="KW-0552">Olfaction</keyword>
<evidence type="ECO:0000259" key="14">
    <source>
        <dbReference type="PROSITE" id="PS50262"/>
    </source>
</evidence>
<feature type="transmembrane region" description="Helical" evidence="13">
    <location>
        <begin position="140"/>
        <end position="162"/>
    </location>
</feature>
<dbReference type="InterPro" id="IPR000725">
    <property type="entry name" value="Olfact_rcpt"/>
</dbReference>
<keyword evidence="11" id="KW-0325">Glycoprotein</keyword>
<evidence type="ECO:0000256" key="10">
    <source>
        <dbReference type="ARBA" id="ARBA00023170"/>
    </source>
</evidence>
<evidence type="ECO:0000256" key="3">
    <source>
        <dbReference type="ARBA" id="ARBA00022606"/>
    </source>
</evidence>
<evidence type="ECO:0000313" key="16">
    <source>
        <dbReference type="RefSeq" id="XP_008274881.1"/>
    </source>
</evidence>
<feature type="transmembrane region" description="Helical" evidence="13">
    <location>
        <begin position="273"/>
        <end position="293"/>
    </location>
</feature>
<evidence type="ECO:0000256" key="4">
    <source>
        <dbReference type="ARBA" id="ARBA00022692"/>
    </source>
</evidence>
<protein>
    <submittedName>
        <fullName evidence="16">Olfactory receptor 52B2-like</fullName>
    </submittedName>
</protein>
<dbReference type="GO" id="GO:0005886">
    <property type="term" value="C:plasma membrane"/>
    <property type="evidence" value="ECO:0007669"/>
    <property type="project" value="UniProtKB-SubCell"/>
</dbReference>
<evidence type="ECO:0000256" key="5">
    <source>
        <dbReference type="ARBA" id="ARBA00022725"/>
    </source>
</evidence>
<feature type="transmembrane region" description="Helical" evidence="13">
    <location>
        <begin position="58"/>
        <end position="78"/>
    </location>
</feature>
<dbReference type="SUPFAM" id="SSF81321">
    <property type="entry name" value="Family A G protein-coupled receptor-like"/>
    <property type="match status" value="1"/>
</dbReference>
<evidence type="ECO:0000256" key="12">
    <source>
        <dbReference type="ARBA" id="ARBA00023224"/>
    </source>
</evidence>
<accession>A0A9Y4JQ38</accession>
<dbReference type="PRINTS" id="PR00245">
    <property type="entry name" value="OLFACTORYR"/>
</dbReference>
<evidence type="ECO:0000256" key="8">
    <source>
        <dbReference type="ARBA" id="ARBA00023136"/>
    </source>
</evidence>
<evidence type="ECO:0000256" key="11">
    <source>
        <dbReference type="ARBA" id="ARBA00023180"/>
    </source>
</evidence>
<evidence type="ECO:0000256" key="1">
    <source>
        <dbReference type="ARBA" id="ARBA00004651"/>
    </source>
</evidence>
<keyword evidence="10" id="KW-0675">Receptor</keyword>
<gene>
    <name evidence="16" type="primary">LOC103353606</name>
</gene>
<dbReference type="Gene3D" id="1.20.1070.10">
    <property type="entry name" value="Rhodopsin 7-helix transmembrane proteins"/>
    <property type="match status" value="1"/>
</dbReference>
<dbReference type="AlphaFoldDB" id="A0A9Y4JQ38"/>
<keyword evidence="3" id="KW-0716">Sensory transduction</keyword>
<dbReference type="GO" id="GO:0004930">
    <property type="term" value="F:G protein-coupled receptor activity"/>
    <property type="evidence" value="ECO:0007669"/>
    <property type="project" value="UniProtKB-KW"/>
</dbReference>
<dbReference type="GO" id="GO:0005549">
    <property type="term" value="F:odorant binding"/>
    <property type="evidence" value="ECO:0007669"/>
    <property type="project" value="TreeGrafter"/>
</dbReference>
<evidence type="ECO:0000256" key="7">
    <source>
        <dbReference type="ARBA" id="ARBA00023040"/>
    </source>
</evidence>
<keyword evidence="6 13" id="KW-1133">Transmembrane helix</keyword>
<feature type="transmembrane region" description="Helical" evidence="13">
    <location>
        <begin position="203"/>
        <end position="227"/>
    </location>
</feature>
<keyword evidence="7" id="KW-0297">G-protein coupled receptor</keyword>
<proteinExistence type="predicted"/>
<reference evidence="16" key="1">
    <citation type="submission" date="2025-08" db="UniProtKB">
        <authorList>
            <consortium name="RefSeq"/>
        </authorList>
    </citation>
    <scope>IDENTIFICATION</scope>
</reference>
<dbReference type="PANTHER" id="PTHR26451">
    <property type="entry name" value="G_PROTEIN_RECEP_F1_2 DOMAIN-CONTAINING PROTEIN"/>
    <property type="match status" value="1"/>
</dbReference>
<dbReference type="PRINTS" id="PR00237">
    <property type="entry name" value="GPCRRHODOPSN"/>
</dbReference>
<keyword evidence="15" id="KW-1185">Reference proteome</keyword>
<comment type="subcellular location">
    <subcellularLocation>
        <location evidence="1">Cell membrane</location>
        <topology evidence="1">Multi-pass membrane protein</topology>
    </subcellularLocation>
</comment>
<evidence type="ECO:0000256" key="9">
    <source>
        <dbReference type="ARBA" id="ARBA00023157"/>
    </source>
</evidence>
<evidence type="ECO:0000256" key="6">
    <source>
        <dbReference type="ARBA" id="ARBA00022989"/>
    </source>
</evidence>
<sequence length="311" mass="34781">MENTSFGFSTQLTLDPFVIPPGGKYPIFFLGIAIYFFGISCNLTLLTLIILRRNLHKPMYFILFSLPLNDLIGITAMLPKVLSDIVTETHKVHYPLCVLQAFLLHMYGGGILFILAAMSFDRYVAICMPLRYSSVMTTRVVICIISLVWGLDFVLIVSLFSLQTRLPRCKSVIMNVFCDNPSLLKLTCGNTALNNIIGLFNTAVMQAVSVSVQAFSYVKILITCVVTRKSEAKTKAVNTCVAQLVILIIFEVVGTFTILSHRFKNVSADLQKIMGMLIFLVPPLLNPIVYGLYTSEIRNTLLRVLKNRVSF</sequence>
<feature type="transmembrane region" description="Helical" evidence="13">
    <location>
        <begin position="239"/>
        <end position="261"/>
    </location>
</feature>
<dbReference type="InterPro" id="IPR052921">
    <property type="entry name" value="GPCR1_Superfamily_Member"/>
</dbReference>
<feature type="transmembrane region" description="Helical" evidence="13">
    <location>
        <begin position="27"/>
        <end position="51"/>
    </location>
</feature>
<dbReference type="Proteomes" id="UP000694891">
    <property type="component" value="Unplaced"/>
</dbReference>
<evidence type="ECO:0000256" key="13">
    <source>
        <dbReference type="SAM" id="Phobius"/>
    </source>
</evidence>
<dbReference type="Pfam" id="PF13853">
    <property type="entry name" value="7tm_4"/>
    <property type="match status" value="1"/>
</dbReference>
<feature type="transmembrane region" description="Helical" evidence="13">
    <location>
        <begin position="98"/>
        <end position="120"/>
    </location>
</feature>
<dbReference type="GO" id="GO:0004984">
    <property type="term" value="F:olfactory receptor activity"/>
    <property type="evidence" value="ECO:0007669"/>
    <property type="project" value="InterPro"/>
</dbReference>
<dbReference type="GeneID" id="103353606"/>
<keyword evidence="2" id="KW-1003">Cell membrane</keyword>
<evidence type="ECO:0000313" key="15">
    <source>
        <dbReference type="Proteomes" id="UP000694891"/>
    </source>
</evidence>
<keyword evidence="12" id="KW-0807">Transducer</keyword>
<dbReference type="RefSeq" id="XP_008274881.1">
    <property type="nucleotide sequence ID" value="XM_008276659.1"/>
</dbReference>
<dbReference type="InterPro" id="IPR000276">
    <property type="entry name" value="GPCR_Rhodpsn"/>
</dbReference>
<dbReference type="FunFam" id="1.20.1070.10:FF:000024">
    <property type="entry name" value="Olfactory receptor"/>
    <property type="match status" value="1"/>
</dbReference>
<dbReference type="InterPro" id="IPR017452">
    <property type="entry name" value="GPCR_Rhodpsn_7TM"/>
</dbReference>
<keyword evidence="8 13" id="KW-0472">Membrane</keyword>
<name>A0A9Y4JQ38_9TELE</name>
<dbReference type="PROSITE" id="PS50262">
    <property type="entry name" value="G_PROTEIN_RECEP_F1_2"/>
    <property type="match status" value="1"/>
</dbReference>
<evidence type="ECO:0000256" key="2">
    <source>
        <dbReference type="ARBA" id="ARBA00022475"/>
    </source>
</evidence>
<feature type="domain" description="G-protein coupled receptors family 1 profile" evidence="14">
    <location>
        <begin position="41"/>
        <end position="290"/>
    </location>
</feature>